<dbReference type="GO" id="GO:0005840">
    <property type="term" value="C:ribosome"/>
    <property type="evidence" value="ECO:0007669"/>
    <property type="project" value="UniProtKB-KW"/>
</dbReference>
<keyword evidence="1" id="KW-0687">Ribonucleoprotein</keyword>
<name>A0A0J7KNM1_LASNI</name>
<keyword evidence="1" id="KW-0689">Ribosomal protein</keyword>
<gene>
    <name evidence="1" type="ORF">RF55_8166</name>
</gene>
<dbReference type="AlphaFoldDB" id="A0A0J7KNM1"/>
<dbReference type="PaxDb" id="67767-A0A0J7KNM1"/>
<organism evidence="1 2">
    <name type="scientific">Lasius niger</name>
    <name type="common">Black garden ant</name>
    <dbReference type="NCBI Taxonomy" id="67767"/>
    <lineage>
        <taxon>Eukaryota</taxon>
        <taxon>Metazoa</taxon>
        <taxon>Ecdysozoa</taxon>
        <taxon>Arthropoda</taxon>
        <taxon>Hexapoda</taxon>
        <taxon>Insecta</taxon>
        <taxon>Pterygota</taxon>
        <taxon>Neoptera</taxon>
        <taxon>Endopterygota</taxon>
        <taxon>Hymenoptera</taxon>
        <taxon>Apocrita</taxon>
        <taxon>Aculeata</taxon>
        <taxon>Formicoidea</taxon>
        <taxon>Formicidae</taxon>
        <taxon>Formicinae</taxon>
        <taxon>Lasius</taxon>
        <taxon>Lasius</taxon>
    </lineage>
</organism>
<reference evidence="1 2" key="1">
    <citation type="submission" date="2015-04" db="EMBL/GenBank/DDBJ databases">
        <title>Lasius niger genome sequencing.</title>
        <authorList>
            <person name="Konorov E.A."/>
            <person name="Nikitin M.A."/>
            <person name="Kirill M.V."/>
            <person name="Chang P."/>
        </authorList>
    </citation>
    <scope>NUCLEOTIDE SEQUENCE [LARGE SCALE GENOMIC DNA]</scope>
    <source>
        <tissue evidence="1">Whole</tissue>
    </source>
</reference>
<evidence type="ECO:0000313" key="2">
    <source>
        <dbReference type="Proteomes" id="UP000036403"/>
    </source>
</evidence>
<comment type="caution">
    <text evidence="1">The sequence shown here is derived from an EMBL/GenBank/DDBJ whole genome shotgun (WGS) entry which is preliminary data.</text>
</comment>
<sequence length="227" mass="25485">MNEDIPHTCGVCETIVNKNDLGLHPCFEGYTHFYVDDNFYCYPQCQNGDIVRNSLMADGSEAVVVTNAPVNTQHTEPTSLEEKKVALEEQLIDEVFRRPGLWNFKLPLTERSPQIKKKLGRNIRNSGWLVSYAAFAGEASLHEKVRGLSEERLNAGFVFGRVGELRQREGLAKSVPSLASFLAEWGNFASEASLHEIVPLREHDCFAVRCYAVSPFSVEIVVSFNFV</sequence>
<keyword evidence="2" id="KW-1185">Reference proteome</keyword>
<protein>
    <submittedName>
        <fullName evidence="1">30s ribosomal protein s7</fullName>
    </submittedName>
</protein>
<dbReference type="EMBL" id="LBMM01005009">
    <property type="protein sequence ID" value="KMQ91917.1"/>
    <property type="molecule type" value="Genomic_DNA"/>
</dbReference>
<evidence type="ECO:0000313" key="1">
    <source>
        <dbReference type="EMBL" id="KMQ91917.1"/>
    </source>
</evidence>
<dbReference type="OrthoDB" id="7553964at2759"/>
<dbReference type="Proteomes" id="UP000036403">
    <property type="component" value="Unassembled WGS sequence"/>
</dbReference>
<proteinExistence type="predicted"/>
<accession>A0A0J7KNM1</accession>